<dbReference type="Proteomes" id="UP000297453">
    <property type="component" value="Unassembled WGS sequence"/>
</dbReference>
<dbReference type="EMBL" id="RQEP01000005">
    <property type="protein sequence ID" value="TGK07225.1"/>
    <property type="molecule type" value="Genomic_DNA"/>
</dbReference>
<dbReference type="InterPro" id="IPR036388">
    <property type="entry name" value="WH-like_DNA-bd_sf"/>
</dbReference>
<accession>A0A4R9G7J9</accession>
<dbReference type="InterPro" id="IPR007367">
    <property type="entry name" value="DUF433"/>
</dbReference>
<gene>
    <name evidence="1" type="ORF">EHO59_03720</name>
</gene>
<protein>
    <submittedName>
        <fullName evidence="1">DUF433 domain-containing protein</fullName>
    </submittedName>
</protein>
<proteinExistence type="predicted"/>
<dbReference type="PANTHER" id="PTHR34849:SF3">
    <property type="entry name" value="SSR2962 PROTEIN"/>
    <property type="match status" value="1"/>
</dbReference>
<dbReference type="AlphaFoldDB" id="A0A4R9G7J9"/>
<name>A0A4R9G7J9_9LEPT</name>
<sequence length="95" mass="10684">MEINTELVDRITAHPSVCGGKPVIRGTSIRVLEILDMIFLGFGCPEIIREYPELTVTDIQACLEYATQRLHSPILDRATKELEDIEKENSKLKAS</sequence>
<dbReference type="SUPFAM" id="SSF46689">
    <property type="entry name" value="Homeodomain-like"/>
    <property type="match status" value="1"/>
</dbReference>
<dbReference type="InterPro" id="IPR009057">
    <property type="entry name" value="Homeodomain-like_sf"/>
</dbReference>
<evidence type="ECO:0000313" key="1">
    <source>
        <dbReference type="EMBL" id="TGK07225.1"/>
    </source>
</evidence>
<dbReference type="RefSeq" id="WP_135584861.1">
    <property type="nucleotide sequence ID" value="NZ_RQEP01000005.1"/>
</dbReference>
<dbReference type="OrthoDB" id="9809515at2"/>
<reference evidence="1" key="1">
    <citation type="journal article" date="2019" name="PLoS Negl. Trop. Dis.">
        <title>Revisiting the worldwide diversity of Leptospira species in the environment.</title>
        <authorList>
            <person name="Vincent A.T."/>
            <person name="Schiettekatte O."/>
            <person name="Bourhy P."/>
            <person name="Veyrier F.J."/>
            <person name="Picardeau M."/>
        </authorList>
    </citation>
    <scope>NUCLEOTIDE SEQUENCE [LARGE SCALE GENOMIC DNA]</scope>
    <source>
        <strain evidence="1">SSS9</strain>
    </source>
</reference>
<keyword evidence="2" id="KW-1185">Reference proteome</keyword>
<dbReference type="Pfam" id="PF04255">
    <property type="entry name" value="DUF433"/>
    <property type="match status" value="1"/>
</dbReference>
<organism evidence="1 2">
    <name type="scientific">Leptospira semungkisensis</name>
    <dbReference type="NCBI Taxonomy" id="2484985"/>
    <lineage>
        <taxon>Bacteria</taxon>
        <taxon>Pseudomonadati</taxon>
        <taxon>Spirochaetota</taxon>
        <taxon>Spirochaetia</taxon>
        <taxon>Leptospirales</taxon>
        <taxon>Leptospiraceae</taxon>
        <taxon>Leptospira</taxon>
    </lineage>
</organism>
<evidence type="ECO:0000313" key="2">
    <source>
        <dbReference type="Proteomes" id="UP000297453"/>
    </source>
</evidence>
<comment type="caution">
    <text evidence="1">The sequence shown here is derived from an EMBL/GenBank/DDBJ whole genome shotgun (WGS) entry which is preliminary data.</text>
</comment>
<dbReference type="Gene3D" id="1.10.10.10">
    <property type="entry name" value="Winged helix-like DNA-binding domain superfamily/Winged helix DNA-binding domain"/>
    <property type="match status" value="1"/>
</dbReference>
<dbReference type="PANTHER" id="PTHR34849">
    <property type="entry name" value="SSL5025 PROTEIN"/>
    <property type="match status" value="1"/>
</dbReference>